<protein>
    <recommendedName>
        <fullName evidence="3">GLPGLI family protein</fullName>
    </recommendedName>
</protein>
<dbReference type="EMBL" id="FRCL01000001">
    <property type="protein sequence ID" value="SHL89572.1"/>
    <property type="molecule type" value="Genomic_DNA"/>
</dbReference>
<name>A0A1M7ECR7_9FLAO</name>
<evidence type="ECO:0000313" key="2">
    <source>
        <dbReference type="Proteomes" id="UP000184092"/>
    </source>
</evidence>
<dbReference type="Proteomes" id="UP000184092">
    <property type="component" value="Unassembled WGS sequence"/>
</dbReference>
<sequence length="215" mass="25618">MKNLWMFTLLISTISYSQKTYFFDFKMEYEYINYSDSTKNCIKTFYVNSKNNTYFAKRTSIDTTNSKIEFIDRNGVYLLKKFSNKIFNDRVIYINQSDVKDYSYPFIYQLDNYHFSDINDTIVNGKICKRLSFLSNDLNRAKKKKIGTLMYILDTNLNHQPLLEFSTAFEVWKLNRKMPNGIIIESIQKSYENIIVSREKLKQIIPISMNLTIKE</sequence>
<dbReference type="OrthoDB" id="1430565at2"/>
<evidence type="ECO:0008006" key="3">
    <source>
        <dbReference type="Google" id="ProtNLM"/>
    </source>
</evidence>
<accession>A0A1M7ECR7</accession>
<proteinExistence type="predicted"/>
<reference evidence="2" key="1">
    <citation type="submission" date="2016-11" db="EMBL/GenBank/DDBJ databases">
        <authorList>
            <person name="Varghese N."/>
            <person name="Submissions S."/>
        </authorList>
    </citation>
    <scope>NUCLEOTIDE SEQUENCE [LARGE SCALE GENOMIC DNA]</scope>
    <source>
        <strain evidence="2">CGMCC 1.2749</strain>
    </source>
</reference>
<evidence type="ECO:0000313" key="1">
    <source>
        <dbReference type="EMBL" id="SHL89572.1"/>
    </source>
</evidence>
<organism evidence="1 2">
    <name type="scientific">Flavobacterium xinjiangense</name>
    <dbReference type="NCBI Taxonomy" id="178356"/>
    <lineage>
        <taxon>Bacteria</taxon>
        <taxon>Pseudomonadati</taxon>
        <taxon>Bacteroidota</taxon>
        <taxon>Flavobacteriia</taxon>
        <taxon>Flavobacteriales</taxon>
        <taxon>Flavobacteriaceae</taxon>
        <taxon>Flavobacterium</taxon>
    </lineage>
</organism>
<keyword evidence="2" id="KW-1185">Reference proteome</keyword>
<dbReference type="AlphaFoldDB" id="A0A1M7ECR7"/>
<gene>
    <name evidence="1" type="ORF">SAMN05216269_101427</name>
</gene>
<dbReference type="RefSeq" id="WP_139259747.1">
    <property type="nucleotide sequence ID" value="NZ_FRCL01000001.1"/>
</dbReference>